<feature type="region of interest" description="Disordered" evidence="1">
    <location>
        <begin position="765"/>
        <end position="789"/>
    </location>
</feature>
<dbReference type="Proteomes" id="UP000324479">
    <property type="component" value="Unassembled WGS sequence"/>
</dbReference>
<dbReference type="Pfam" id="PF09423">
    <property type="entry name" value="PhoD"/>
    <property type="match status" value="1"/>
</dbReference>
<dbReference type="AlphaFoldDB" id="A0A5M6D2J9"/>
<dbReference type="Gene3D" id="3.60.21.70">
    <property type="entry name" value="PhoD-like phosphatase"/>
    <property type="match status" value="1"/>
</dbReference>
<dbReference type="InterPro" id="IPR018946">
    <property type="entry name" value="PhoD-like_MPP"/>
</dbReference>
<keyword evidence="2" id="KW-0732">Signal</keyword>
<feature type="region of interest" description="Disordered" evidence="1">
    <location>
        <begin position="647"/>
        <end position="687"/>
    </location>
</feature>
<sequence length="789" mass="87030">MTYRFVFPRTLFLTVLLLTTLFHAMLLVANPSSAQVASDSTELHSDWQGTRTWVGPGFWANPMPRWRVVDGELRGVSGRGHTVHSLTHQIEATSGAVEQSVHVRLIERGGRPGSRSWAGFSIGIRGTLDGYQNALVHPQTSVDAGIRSDGKLVLADQLGDDSVSLNGPVRLTLFVSAAGQAVLKASTEDQSEFQVRANLPAGSWVGNIALSAGTNGRGSESTWGFRDWHAGGPGLAAHPDQTFGPILWSQYTLSDATLRLTAHFPPLGTADNWRARLQLQSDDGQWADAQESEIDKLSRTATFEIGAWDATRSRRYRIAYRWRGQDSHWQGEIRSDPRDQPQFRVAVFSCDHGELFPNRRIVDNVLHQNPDLVFFAGDQIYEGYGGFGAARSAGTEEAMLDYLRKYWQFGWSWRDVLKDRPSIIIPDDHDVFQGNLWGQGGRAVPGGGTDGAAFAKGGYIMPVPWVNAVQRTQVSHLPKPVDPEPCPSGIDVYFTTMRYGGASIAILEDRKFKTGPGSVFQGRRRGSDPSRYDLPGLELLGDRQEAFLKRWAQQSSAEYFRIVCSQTIFAKASTHSGQKLRRSQLDFDSGGWPQSARDRALQCLQPAGAVMLHGDQHFGMLLQHGVDQWEDSAVAFMVPGTSNGFPRAWWPEAPGQPVPPRDSESDDATERSANARSASARSSSALADTEAKRWTGRFFDDLGNRITVFAAGNPDRGSNELKPSEERSVEAIEHRKGSGHGLVTFDRPSNTVRFELYRLLFDAESPQPDDQFPGFPVTLDLPAPPESDQ</sequence>
<dbReference type="InterPro" id="IPR052900">
    <property type="entry name" value="Phospholipid_Metab_Enz"/>
</dbReference>
<evidence type="ECO:0000313" key="4">
    <source>
        <dbReference type="EMBL" id="KAA5541737.1"/>
    </source>
</evidence>
<accession>A0A5M6D2J9</accession>
<dbReference type="InterPro" id="IPR029052">
    <property type="entry name" value="Metallo-depent_PP-like"/>
</dbReference>
<organism evidence="4 5">
    <name type="scientific">Roseiconus nitratireducens</name>
    <dbReference type="NCBI Taxonomy" id="2605748"/>
    <lineage>
        <taxon>Bacteria</taxon>
        <taxon>Pseudomonadati</taxon>
        <taxon>Planctomycetota</taxon>
        <taxon>Planctomycetia</taxon>
        <taxon>Pirellulales</taxon>
        <taxon>Pirellulaceae</taxon>
        <taxon>Roseiconus</taxon>
    </lineage>
</organism>
<evidence type="ECO:0000256" key="2">
    <source>
        <dbReference type="SAM" id="SignalP"/>
    </source>
</evidence>
<dbReference type="EMBL" id="VWOX01000009">
    <property type="protein sequence ID" value="KAA5541737.1"/>
    <property type="molecule type" value="Genomic_DNA"/>
</dbReference>
<keyword evidence="5" id="KW-1185">Reference proteome</keyword>
<dbReference type="SUPFAM" id="SSF56300">
    <property type="entry name" value="Metallo-dependent phosphatases"/>
    <property type="match status" value="1"/>
</dbReference>
<dbReference type="InterPro" id="IPR038607">
    <property type="entry name" value="PhoD-like_sf"/>
</dbReference>
<comment type="caution">
    <text evidence="4">The sequence shown here is derived from an EMBL/GenBank/DDBJ whole genome shotgun (WGS) entry which is preliminary data.</text>
</comment>
<evidence type="ECO:0000256" key="1">
    <source>
        <dbReference type="SAM" id="MobiDB-lite"/>
    </source>
</evidence>
<dbReference type="PANTHER" id="PTHR43606:SF2">
    <property type="entry name" value="ALKALINE PHOSPHATASE FAMILY PROTEIN (AFU_ORTHOLOGUE AFUA_5G03860)"/>
    <property type="match status" value="1"/>
</dbReference>
<feature type="compositionally biased region" description="Low complexity" evidence="1">
    <location>
        <begin position="671"/>
        <end position="687"/>
    </location>
</feature>
<gene>
    <name evidence="4" type="ORF">FYK55_16040</name>
</gene>
<evidence type="ECO:0000313" key="5">
    <source>
        <dbReference type="Proteomes" id="UP000324479"/>
    </source>
</evidence>
<feature type="domain" description="PhoD-like phosphatase metallophosphatase" evidence="3">
    <location>
        <begin position="346"/>
        <end position="623"/>
    </location>
</feature>
<proteinExistence type="predicted"/>
<protein>
    <recommendedName>
        <fullName evidence="3">PhoD-like phosphatase metallophosphatase domain-containing protein</fullName>
    </recommendedName>
</protein>
<reference evidence="4 5" key="1">
    <citation type="submission" date="2019-08" db="EMBL/GenBank/DDBJ databases">
        <authorList>
            <person name="Dhanesh K."/>
            <person name="Kumar G."/>
            <person name="Sasikala C."/>
            <person name="Venkata Ramana C."/>
        </authorList>
    </citation>
    <scope>NUCLEOTIDE SEQUENCE [LARGE SCALE GENOMIC DNA]</scope>
    <source>
        <strain evidence="4 5">JC645</strain>
    </source>
</reference>
<name>A0A5M6D2J9_9BACT</name>
<feature type="signal peptide" evidence="2">
    <location>
        <begin position="1"/>
        <end position="34"/>
    </location>
</feature>
<evidence type="ECO:0000259" key="3">
    <source>
        <dbReference type="Pfam" id="PF09423"/>
    </source>
</evidence>
<dbReference type="PANTHER" id="PTHR43606">
    <property type="entry name" value="PHOSPHATASE, PUTATIVE (AFU_ORTHOLOGUE AFUA_6G08710)-RELATED"/>
    <property type="match status" value="1"/>
</dbReference>
<feature type="chain" id="PRO_5024282169" description="PhoD-like phosphatase metallophosphatase domain-containing protein" evidence="2">
    <location>
        <begin position="35"/>
        <end position="789"/>
    </location>
</feature>